<evidence type="ECO:0000259" key="21">
    <source>
        <dbReference type="PROSITE" id="PS50867"/>
    </source>
</evidence>
<evidence type="ECO:0000256" key="3">
    <source>
        <dbReference type="ARBA" id="ARBA00004584"/>
    </source>
</evidence>
<dbReference type="SUPFAM" id="SSF52540">
    <property type="entry name" value="P-loop containing nucleoside triphosphate hydrolases"/>
    <property type="match status" value="2"/>
</dbReference>
<keyword evidence="9" id="KW-0949">S-adenosyl-L-methionine</keyword>
<keyword evidence="13" id="KW-0342">GTP-binding</keyword>
<evidence type="ECO:0000256" key="13">
    <source>
        <dbReference type="ARBA" id="ARBA00023134"/>
    </source>
</evidence>
<dbReference type="CDD" id="cd00024">
    <property type="entry name" value="CD_CSD"/>
    <property type="match status" value="1"/>
</dbReference>
<dbReference type="GO" id="GO:0005829">
    <property type="term" value="C:cytosol"/>
    <property type="evidence" value="ECO:0007669"/>
    <property type="project" value="TreeGrafter"/>
</dbReference>
<dbReference type="InterPro" id="IPR007728">
    <property type="entry name" value="Pre-SET_dom"/>
</dbReference>
<dbReference type="Pfam" id="PF00856">
    <property type="entry name" value="SET"/>
    <property type="match status" value="1"/>
</dbReference>
<keyword evidence="12" id="KW-0648">Protein biosynthesis</keyword>
<comment type="similarity">
    <text evidence="4">Belongs to the TRAFAC class translation factor GTPase superfamily. Classic translation factor GTPase family. EF-Tu/EF-1A subfamily.</text>
</comment>
<comment type="subcellular location">
    <subcellularLocation>
        <location evidence="3">Chromosome</location>
        <location evidence="3">Centromere</location>
    </subcellularLocation>
    <subcellularLocation>
        <location evidence="2">Cytoplasm</location>
    </subcellularLocation>
    <subcellularLocation>
        <location evidence="1">Nucleus</location>
    </subcellularLocation>
</comment>
<dbReference type="InterPro" id="IPR015256">
    <property type="entry name" value="eIF2g_C"/>
</dbReference>
<keyword evidence="6" id="KW-0158">Chromosome</keyword>
<dbReference type="InterPro" id="IPR001214">
    <property type="entry name" value="SET_dom"/>
</dbReference>
<evidence type="ECO:0000256" key="11">
    <source>
        <dbReference type="ARBA" id="ARBA00022801"/>
    </source>
</evidence>
<dbReference type="InterPro" id="IPR009000">
    <property type="entry name" value="Transl_B-barrel_sf"/>
</dbReference>
<dbReference type="InterPro" id="IPR027417">
    <property type="entry name" value="P-loop_NTPase"/>
</dbReference>
<keyword evidence="10" id="KW-0547">Nucleotide-binding</keyword>
<dbReference type="Gene3D" id="3.40.50.300">
    <property type="entry name" value="P-loop containing nucleotide triphosphate hydrolases"/>
    <property type="match status" value="2"/>
</dbReference>
<keyword evidence="7" id="KW-0396">Initiation factor</keyword>
<dbReference type="GO" id="GO:0001731">
    <property type="term" value="P:formation of translation preinitiation complex"/>
    <property type="evidence" value="ECO:0007669"/>
    <property type="project" value="TreeGrafter"/>
</dbReference>
<dbReference type="PROSITE" id="PS51722">
    <property type="entry name" value="G_TR_2"/>
    <property type="match status" value="1"/>
</dbReference>
<dbReference type="SUPFAM" id="SSF54160">
    <property type="entry name" value="Chromo domain-like"/>
    <property type="match status" value="1"/>
</dbReference>
<evidence type="ECO:0000256" key="17">
    <source>
        <dbReference type="SAM" id="MobiDB-lite"/>
    </source>
</evidence>
<keyword evidence="18" id="KW-0812">Transmembrane</keyword>
<dbReference type="InterPro" id="IPR004161">
    <property type="entry name" value="EFTu-like_2"/>
</dbReference>
<evidence type="ECO:0000256" key="18">
    <source>
        <dbReference type="SAM" id="Phobius"/>
    </source>
</evidence>
<dbReference type="InterPro" id="IPR044127">
    <property type="entry name" value="eIF2g_dom_2"/>
</dbReference>
<dbReference type="EMBL" id="JACSDZ010000003">
    <property type="protein sequence ID" value="KAF7409828.1"/>
    <property type="molecule type" value="Genomic_DNA"/>
</dbReference>
<dbReference type="Pfam" id="PF05033">
    <property type="entry name" value="Pre-SET"/>
    <property type="match status" value="1"/>
</dbReference>
<dbReference type="SMART" id="SM00298">
    <property type="entry name" value="CHROMO"/>
    <property type="match status" value="1"/>
</dbReference>
<dbReference type="InterPro" id="IPR000795">
    <property type="entry name" value="T_Tr_GTP-bd_dom"/>
</dbReference>
<dbReference type="PROSITE" id="PS50867">
    <property type="entry name" value="PRE_SET"/>
    <property type="match status" value="1"/>
</dbReference>
<evidence type="ECO:0000256" key="5">
    <source>
        <dbReference type="ARBA" id="ARBA00011986"/>
    </source>
</evidence>
<dbReference type="GO" id="GO:0000775">
    <property type="term" value="C:chromosome, centromeric region"/>
    <property type="evidence" value="ECO:0007669"/>
    <property type="project" value="UniProtKB-SubCell"/>
</dbReference>
<dbReference type="FunFam" id="3.40.50.300:FF:000065">
    <property type="entry name" value="Eukaryotic translation initiation factor 2 subunit gamma"/>
    <property type="match status" value="1"/>
</dbReference>
<dbReference type="InterPro" id="IPR044128">
    <property type="entry name" value="eIF2g_GTP-bd"/>
</dbReference>
<dbReference type="EC" id="3.6.5.3" evidence="5"/>
<dbReference type="CDD" id="cd01888">
    <property type="entry name" value="eIF2_gamma"/>
    <property type="match status" value="1"/>
</dbReference>
<evidence type="ECO:0000256" key="6">
    <source>
        <dbReference type="ARBA" id="ARBA00022454"/>
    </source>
</evidence>
<dbReference type="GO" id="GO:0008270">
    <property type="term" value="F:zinc ion binding"/>
    <property type="evidence" value="ECO:0007669"/>
    <property type="project" value="InterPro"/>
</dbReference>
<protein>
    <recommendedName>
        <fullName evidence="5">protein-synthesizing GTPase</fullName>
        <ecNumber evidence="5">3.6.5.3</ecNumber>
    </recommendedName>
</protein>
<evidence type="ECO:0000256" key="7">
    <source>
        <dbReference type="ARBA" id="ARBA00022540"/>
    </source>
</evidence>
<dbReference type="PROSITE" id="PS50280">
    <property type="entry name" value="SET"/>
    <property type="match status" value="1"/>
</dbReference>
<evidence type="ECO:0000256" key="1">
    <source>
        <dbReference type="ARBA" id="ARBA00004123"/>
    </source>
</evidence>
<dbReference type="GO" id="GO:0032259">
    <property type="term" value="P:methylation"/>
    <property type="evidence" value="ECO:0007669"/>
    <property type="project" value="UniProtKB-KW"/>
</dbReference>
<dbReference type="NCBIfam" id="NF003077">
    <property type="entry name" value="PRK04000.1"/>
    <property type="match status" value="1"/>
</dbReference>
<dbReference type="PROSITE" id="PS50013">
    <property type="entry name" value="CHROMO_2"/>
    <property type="match status" value="1"/>
</dbReference>
<comment type="catalytic activity">
    <reaction evidence="16">
        <text>GTP + H2O = GDP + phosphate + H(+)</text>
        <dbReference type="Rhea" id="RHEA:19669"/>
        <dbReference type="ChEBI" id="CHEBI:15377"/>
        <dbReference type="ChEBI" id="CHEBI:15378"/>
        <dbReference type="ChEBI" id="CHEBI:37565"/>
        <dbReference type="ChEBI" id="CHEBI:43474"/>
        <dbReference type="ChEBI" id="CHEBI:58189"/>
        <dbReference type="EC" id="3.6.5.3"/>
    </reaction>
</comment>
<dbReference type="CDD" id="cd03688">
    <property type="entry name" value="eIF2_gamma_II"/>
    <property type="match status" value="1"/>
</dbReference>
<feature type="domain" description="Chromo" evidence="19">
    <location>
        <begin position="226"/>
        <end position="285"/>
    </location>
</feature>
<dbReference type="CDD" id="cd15490">
    <property type="entry name" value="eIF2_gamma_III"/>
    <property type="match status" value="1"/>
</dbReference>
<dbReference type="PANTHER" id="PTHR42854:SF3">
    <property type="entry name" value="EUKARYOTIC TRANSLATION INITIATION FACTOR 2 SUBUNIT 3-RELATED"/>
    <property type="match status" value="1"/>
</dbReference>
<evidence type="ECO:0000256" key="10">
    <source>
        <dbReference type="ARBA" id="ARBA00022741"/>
    </source>
</evidence>
<dbReference type="InterPro" id="IPR000953">
    <property type="entry name" value="Chromo/chromo_shadow_dom"/>
</dbReference>
<dbReference type="GO" id="GO:0008170">
    <property type="term" value="F:N-methyltransferase activity"/>
    <property type="evidence" value="ECO:0007669"/>
    <property type="project" value="UniProtKB-ARBA"/>
</dbReference>
<keyword evidence="14" id="KW-0539">Nucleus</keyword>
<dbReference type="Gene3D" id="2.40.30.10">
    <property type="entry name" value="Translation factors"/>
    <property type="match status" value="2"/>
</dbReference>
<evidence type="ECO:0000256" key="16">
    <source>
        <dbReference type="ARBA" id="ARBA00048107"/>
    </source>
</evidence>
<dbReference type="Pfam" id="PF03144">
    <property type="entry name" value="GTP_EFTU_D2"/>
    <property type="match status" value="1"/>
</dbReference>
<dbReference type="Pfam" id="PF00009">
    <property type="entry name" value="GTP_EFTU"/>
    <property type="match status" value="1"/>
</dbReference>
<gene>
    <name evidence="23" type="ORF">HZH68_004209</name>
</gene>
<evidence type="ECO:0000256" key="2">
    <source>
        <dbReference type="ARBA" id="ARBA00004496"/>
    </source>
</evidence>
<dbReference type="Pfam" id="PF09173">
    <property type="entry name" value="eIF2_C"/>
    <property type="match status" value="1"/>
</dbReference>
<dbReference type="GO" id="GO:0000049">
    <property type="term" value="F:tRNA binding"/>
    <property type="evidence" value="ECO:0007669"/>
    <property type="project" value="InterPro"/>
</dbReference>
<keyword evidence="8" id="KW-0808">Transferase</keyword>
<evidence type="ECO:0000256" key="14">
    <source>
        <dbReference type="ARBA" id="ARBA00023242"/>
    </source>
</evidence>
<reference evidence="23" key="1">
    <citation type="journal article" date="2020" name="G3 (Bethesda)">
        <title>High-Quality Assemblies for Three Invasive Social Wasps from the &lt;i&gt;Vespula&lt;/i&gt; Genus.</title>
        <authorList>
            <person name="Harrop T.W.R."/>
            <person name="Guhlin J."/>
            <person name="McLaughlin G.M."/>
            <person name="Permina E."/>
            <person name="Stockwell P."/>
            <person name="Gilligan J."/>
            <person name="Le Lec M.F."/>
            <person name="Gruber M.A.M."/>
            <person name="Quinn O."/>
            <person name="Lovegrove M."/>
            <person name="Duncan E.J."/>
            <person name="Remnant E.J."/>
            <person name="Van Eeckhoven J."/>
            <person name="Graham B."/>
            <person name="Knapp R.A."/>
            <person name="Langford K.W."/>
            <person name="Kronenberg Z."/>
            <person name="Press M.O."/>
            <person name="Eacker S.M."/>
            <person name="Wilson-Rankin E.E."/>
            <person name="Purcell J."/>
            <person name="Lester P.J."/>
            <person name="Dearden P.K."/>
        </authorList>
    </citation>
    <scope>NUCLEOTIDE SEQUENCE</scope>
    <source>
        <strain evidence="23">Linc-1</strain>
    </source>
</reference>
<dbReference type="GO" id="GO:0005525">
    <property type="term" value="F:GTP binding"/>
    <property type="evidence" value="ECO:0007669"/>
    <property type="project" value="UniProtKB-KW"/>
</dbReference>
<keyword evidence="8" id="KW-0489">Methyltransferase</keyword>
<dbReference type="GO" id="GO:0005634">
    <property type="term" value="C:nucleus"/>
    <property type="evidence" value="ECO:0007669"/>
    <property type="project" value="UniProtKB-SubCell"/>
</dbReference>
<keyword evidence="11" id="KW-0378">Hydrolase</keyword>
<keyword evidence="18" id="KW-1133">Transmembrane helix</keyword>
<dbReference type="InterPro" id="IPR016197">
    <property type="entry name" value="Chromo-like_dom_sf"/>
</dbReference>
<feature type="region of interest" description="Disordered" evidence="17">
    <location>
        <begin position="85"/>
        <end position="154"/>
    </location>
</feature>
<feature type="domain" description="Pre-SET" evidence="21">
    <location>
        <begin position="415"/>
        <end position="474"/>
    </location>
</feature>
<dbReference type="GO" id="GO:0003743">
    <property type="term" value="F:translation initiation factor activity"/>
    <property type="evidence" value="ECO:0007669"/>
    <property type="project" value="UniProtKB-KW"/>
</dbReference>
<dbReference type="Gene3D" id="2.170.270.10">
    <property type="entry name" value="SET domain"/>
    <property type="match status" value="1"/>
</dbReference>
<evidence type="ECO:0000313" key="24">
    <source>
        <dbReference type="Proteomes" id="UP000617340"/>
    </source>
</evidence>
<comment type="caution">
    <text evidence="23">The sequence shown here is derived from an EMBL/GenBank/DDBJ whole genome shotgun (WGS) entry which is preliminary data.</text>
</comment>
<name>A0A834KN99_VESGE</name>
<keyword evidence="15" id="KW-0137">Centromere</keyword>
<dbReference type="FunFam" id="2.40.30.10:FF:000009">
    <property type="entry name" value="Eukaryotic translation initiation factor 2 subunit gamma"/>
    <property type="match status" value="1"/>
</dbReference>
<dbReference type="GO" id="GO:0005850">
    <property type="term" value="C:eukaryotic translation initiation factor 2 complex"/>
    <property type="evidence" value="ECO:0007669"/>
    <property type="project" value="TreeGrafter"/>
</dbReference>
<organism evidence="23 24">
    <name type="scientific">Vespula germanica</name>
    <name type="common">German yellow jacket</name>
    <name type="synonym">Paravespula germanica</name>
    <dbReference type="NCBI Taxonomy" id="30212"/>
    <lineage>
        <taxon>Eukaryota</taxon>
        <taxon>Metazoa</taxon>
        <taxon>Ecdysozoa</taxon>
        <taxon>Arthropoda</taxon>
        <taxon>Hexapoda</taxon>
        <taxon>Insecta</taxon>
        <taxon>Pterygota</taxon>
        <taxon>Neoptera</taxon>
        <taxon>Endopterygota</taxon>
        <taxon>Hymenoptera</taxon>
        <taxon>Apocrita</taxon>
        <taxon>Aculeata</taxon>
        <taxon>Vespoidea</taxon>
        <taxon>Vespidae</taxon>
        <taxon>Vespinae</taxon>
        <taxon>Vespula</taxon>
    </lineage>
</organism>
<feature type="domain" description="Tr-type G" evidence="22">
    <location>
        <begin position="683"/>
        <end position="802"/>
    </location>
</feature>
<dbReference type="InterPro" id="IPR023780">
    <property type="entry name" value="Chromo_domain"/>
</dbReference>
<dbReference type="CDD" id="cd10542">
    <property type="entry name" value="SET_SUV39H"/>
    <property type="match status" value="1"/>
</dbReference>
<dbReference type="GO" id="GO:0008757">
    <property type="term" value="F:S-adenosylmethionine-dependent methyltransferase activity"/>
    <property type="evidence" value="ECO:0007669"/>
    <property type="project" value="UniProtKB-ARBA"/>
</dbReference>
<evidence type="ECO:0000259" key="22">
    <source>
        <dbReference type="PROSITE" id="PS51722"/>
    </source>
</evidence>
<feature type="compositionally biased region" description="Basic and acidic residues" evidence="17">
    <location>
        <begin position="85"/>
        <end position="96"/>
    </location>
</feature>
<keyword evidence="24" id="KW-1185">Reference proteome</keyword>
<proteinExistence type="inferred from homology"/>
<dbReference type="SUPFAM" id="SSF50447">
    <property type="entry name" value="Translation proteins"/>
    <property type="match status" value="1"/>
</dbReference>
<evidence type="ECO:0000259" key="19">
    <source>
        <dbReference type="PROSITE" id="PS50013"/>
    </source>
</evidence>
<dbReference type="PROSITE" id="PS00598">
    <property type="entry name" value="CHROMO_1"/>
    <property type="match status" value="1"/>
</dbReference>
<keyword evidence="18" id="KW-0472">Membrane</keyword>
<dbReference type="Proteomes" id="UP000617340">
    <property type="component" value="Unassembled WGS sequence"/>
</dbReference>
<dbReference type="PANTHER" id="PTHR42854">
    <property type="entry name" value="EUKARYOTIC TRANSLATION INITIATION FACTOR 2 SUBUNIT 3 FAMILY MEMBER"/>
    <property type="match status" value="1"/>
</dbReference>
<dbReference type="GO" id="GO:0003924">
    <property type="term" value="F:GTPase activity"/>
    <property type="evidence" value="ECO:0007669"/>
    <property type="project" value="InterPro"/>
</dbReference>
<feature type="domain" description="SET" evidence="20">
    <location>
        <begin position="477"/>
        <end position="604"/>
    </location>
</feature>
<evidence type="ECO:0000259" key="20">
    <source>
        <dbReference type="PROSITE" id="PS50280"/>
    </source>
</evidence>
<evidence type="ECO:0000256" key="4">
    <source>
        <dbReference type="ARBA" id="ARBA00007249"/>
    </source>
</evidence>
<evidence type="ECO:0000256" key="12">
    <source>
        <dbReference type="ARBA" id="ARBA00022917"/>
    </source>
</evidence>
<dbReference type="SMART" id="SM00317">
    <property type="entry name" value="SET"/>
    <property type="match status" value="1"/>
</dbReference>
<evidence type="ECO:0000256" key="15">
    <source>
        <dbReference type="ARBA" id="ARBA00023328"/>
    </source>
</evidence>
<evidence type="ECO:0000256" key="8">
    <source>
        <dbReference type="ARBA" id="ARBA00022603"/>
    </source>
</evidence>
<sequence>MGGEEGLGVTTGQPNLYKQDLSKLDVSTLTALSREVISRQATINIGTIGHVAHGKSTIVKAISGVQTVRFKNELERNITIKLEHPVERGNMEHADIPGETSSTSEKRSLSPVSVQQRLKQPKVDEKTSFYPDNSEDSANLRENSNRKERRFSRMNVNRQNMEKFDSPNNVHYKSNARCNSIIDTSLKYDVAKFKLKELRIVLEDIKYNSSHYNNVKLKITSKKDVWEVEKILNKKKINGVTSYLIKWKDWANDYNTWEPLKNLTNCDEILKEFETSRTKLFEKLKKKIEFYPTEQDVYEFLNKIQQEGQSIDRAVIDENTFYSTINNFLKLNHVRKDKEMANIKTNILRYMLYDLRREQLDLLKDWENEMNSISKGKPSIFVENLMDLEGPPEDFFYIEDYLPGEEVVIPEDPPIGCDCVNCSSNTKCCSVQSDSIFPYTSKGTIRVKPGTPIYECNKQCKCDSTCPNRVIQRGAYIKFCIFKTNDGRGWGVKTLQNIKKGSFVTQYVGEVISSEEADKRGKEYDAAGRTYLFDLDYNETDDQCLYTVDAAVYGNISHFINHSCDPNLAVYGVWINCLDPNLPKLALFATRDIEKNEEITFDYMFQPLKTTRVMQNDIKDSRIITNKVLCKCGAKNWYANAKIYKCDNEKCPRPACYISGGSSKDDSFPCLRPVCPGRFQLVRHVSFVDCPGHDILMATMLNGAAVMDAALLLIAGNESCPQPQTSEHLAAIEIMKLKHIIILQNKIDLVKEAQAKEQYEQILKFVQGTVAEGAPVIPISAQLKYNIEVLCEYITKKIPVPLRDFTSEPRLIVIRSFDVNKPGCEVDDLKGGVAGGSILRGVLKVGMEIEVRPGLVSKDSEGKLTCRPIFSRIVSLFAEQNELQFAVPGGLIGVGTKIEPTLCRADRLVGQILGAVGALPKIFIELEISYYLLKRLLGVRTEGDKKGARVPKLSRNEVLLVNIGSLSTGGRVLATRADLAKISLTSPVCTEIDEKIALSRRVEKHWRLIGWGQICGGQTIEPVLDGKMPRFIGHYIGISFQTELLVMTLLGLLNSTLEWHPFDWSQQIEKIWNLSLTQQYFFFSTDFEYWIKTKLKKIERIRKIRKALQAKYSIAYNLFSDRSSMELSSKDSAYGLYSERRCMSLPNLNDAFYRSIFNDFNESRTSRSLTTLTTISSFESDDTEEVISQIIHNNNLIPVEKCMKLLGLTDVDIINARARVRKRILESAIINKIQEEYTNKKEIGKNDVTKDSRMRDPSIIDYLMAKTDMPIFRKNDNRVEKFRDMKRKGDAILKRTEASKDQKINEKIEDVSVEVKKELIDEEVELAQTKESITAFVLDRIDENEETKLEFIKKKKKKKACPLTREKVECRPCFPLVGDRQLMECPFKEQIILSNSTYPCLLNKRNKCLNEVYRTSNREIDVLINDNKIPEENIISLDDIDIRKLPENDATISDQEEDTKINFSRSQMTNAKDFTHRELENNSILKMTRNYNYIFNNRSHVLPSTSVFSTIGCPPFYQKYNITNFYGNELLFDEFFDPQLRFNEKFVENTNDIYKDMLFKPSDSKNLFDRGKMMIWNNKNAELLFKIPKQIACYTGVEYKSVNNPKISNKTEFIEGKLQNFDRELITKHRYTSVEPKGEYKSNDPFNIYESIWSNLNVNSNTNSRNRISTQTTESLDDYIYDNKRSNKNNDHNVDANYMDNESSKFVTNINLNQLLDTKNLIKNDESYEDNLEIGPCYCKNWSIFAMSQVADSSEFENSSFLEKPSAYLKEIQNESLHRLTNIKNKIVKNSFDSCKHPEYFDQSRRNISLKKKRKRMTSSKERELLEMKALRAYNEITLMEDKREMEKKKQQKTNMLYSFIDNTRSWSAQVMSCSKVKNNYRQIQRRHEIDSYEFNKHQNHFDSYNEIEIHNTTDSFFEYSSKINNEELIKEKENFYFLENESSSSQLPDIRNKDAAIMLNLLNRHGSDWFKQELRRILAIRDSQVYMKHSKSNQDTMKLNLSLRNNQKIIDSLELDRNIGKEDISIPFGLPSSYQYLSTTSDFGSNPNFKTFNLKESIISEKDMPPISSDLKDFIEYTENKKVIEEEGKEERKMIDTPKESEIEEIEKFKIDMLNVEKDNSSFSLTNSISFSSLTKSENVVEPIDDRNHPPVRRRNMSLHMMDIARNIHWSLRPRGILLTNKNLQGMNFESSDLCGNQQRDIVDDVTASLVHAAFSHKPEIIIRTFPRDSRSINDEQSTSFFENFYNIYRLPSTVDEFVLRSNNEMDIFLGDALTLPNVQEVEDEVNDLEDILQSSCDSMEIDRNFDLCILVMEDEDLSLDSRSTSTDSLPINEVVQYDSEITIALSETKTMDNVDPEINSLGCETFKDSDQLSLEMIIAFFSFLLAFYIEILGSYFFMSDLHNSIYAYRPYELHSDMLKNDFSDEFLSEKSDMVASSNSVNITEFVVEPKNQERTDVIIDEVEEDDQASIKSTNLQVSSIRDSFDTMYTKTTVESENAISFEENSSMEDFS</sequence>
<dbReference type="SUPFAM" id="SSF82199">
    <property type="entry name" value="SET domain"/>
    <property type="match status" value="1"/>
</dbReference>
<dbReference type="FunFam" id="2.40.30.10:FF:000011">
    <property type="entry name" value="Eukaryotic translation initiation factor 2 subunit gamma"/>
    <property type="match status" value="1"/>
</dbReference>
<dbReference type="InterPro" id="IPR023779">
    <property type="entry name" value="Chromodomain_CS"/>
</dbReference>
<accession>A0A834KN99</accession>
<dbReference type="GO" id="GO:0042054">
    <property type="term" value="F:histone methyltransferase activity"/>
    <property type="evidence" value="ECO:0007669"/>
    <property type="project" value="InterPro"/>
</dbReference>
<dbReference type="Gene3D" id="2.40.50.40">
    <property type="match status" value="1"/>
</dbReference>
<dbReference type="InterPro" id="IPR050543">
    <property type="entry name" value="eIF2G"/>
</dbReference>
<dbReference type="Pfam" id="PF00385">
    <property type="entry name" value="Chromo"/>
    <property type="match status" value="1"/>
</dbReference>
<feature type="transmembrane region" description="Helical" evidence="18">
    <location>
        <begin position="2378"/>
        <end position="2400"/>
    </location>
</feature>
<evidence type="ECO:0000256" key="9">
    <source>
        <dbReference type="ARBA" id="ARBA00022691"/>
    </source>
</evidence>
<dbReference type="SUPFAM" id="SSF50465">
    <property type="entry name" value="EF-Tu/eEF-1alpha/eIF2-gamma C-terminal domain"/>
    <property type="match status" value="1"/>
</dbReference>
<dbReference type="SMART" id="SM00468">
    <property type="entry name" value="PreSET"/>
    <property type="match status" value="1"/>
</dbReference>
<dbReference type="InterPro" id="IPR046341">
    <property type="entry name" value="SET_dom_sf"/>
</dbReference>
<evidence type="ECO:0000313" key="23">
    <source>
        <dbReference type="EMBL" id="KAF7409828.1"/>
    </source>
</evidence>
<dbReference type="InterPro" id="IPR009001">
    <property type="entry name" value="Transl_elong_EF1A/Init_IF2_C"/>
</dbReference>